<evidence type="ECO:0000313" key="5">
    <source>
        <dbReference type="Proteomes" id="UP000836841"/>
    </source>
</evidence>
<dbReference type="PROSITE" id="PS00675">
    <property type="entry name" value="SIGMA54_INTERACT_1"/>
    <property type="match status" value="1"/>
</dbReference>
<dbReference type="PRINTS" id="PR01868">
    <property type="entry name" value="ABCEFAMILY"/>
</dbReference>
<dbReference type="InterPro" id="IPR025662">
    <property type="entry name" value="Sigma_54_int_dom_ATP-bd_1"/>
</dbReference>
<gene>
    <name evidence="4" type="ORF">TAV2_LOCUS18755</name>
</gene>
<dbReference type="AlphaFoldDB" id="A0AAU9SXD7"/>
<dbReference type="Pfam" id="PF00005">
    <property type="entry name" value="ABC_tran"/>
    <property type="match status" value="2"/>
</dbReference>
<dbReference type="PROSITE" id="PS50893">
    <property type="entry name" value="ABC_TRANSPORTER_2"/>
    <property type="match status" value="2"/>
</dbReference>
<dbReference type="SUPFAM" id="SSF52540">
    <property type="entry name" value="P-loop containing nucleoside triphosphate hydrolases"/>
    <property type="match status" value="2"/>
</dbReference>
<organism evidence="4 5">
    <name type="scientific">Thlaspi arvense</name>
    <name type="common">Field penny-cress</name>
    <dbReference type="NCBI Taxonomy" id="13288"/>
    <lineage>
        <taxon>Eukaryota</taxon>
        <taxon>Viridiplantae</taxon>
        <taxon>Streptophyta</taxon>
        <taxon>Embryophyta</taxon>
        <taxon>Tracheophyta</taxon>
        <taxon>Spermatophyta</taxon>
        <taxon>Magnoliopsida</taxon>
        <taxon>eudicotyledons</taxon>
        <taxon>Gunneridae</taxon>
        <taxon>Pentapetalae</taxon>
        <taxon>rosids</taxon>
        <taxon>malvids</taxon>
        <taxon>Brassicales</taxon>
        <taxon>Brassicaceae</taxon>
        <taxon>Thlaspideae</taxon>
        <taxon>Thlaspi</taxon>
    </lineage>
</organism>
<feature type="domain" description="ABC transporter" evidence="3">
    <location>
        <begin position="324"/>
        <end position="544"/>
    </location>
</feature>
<reference evidence="4 5" key="1">
    <citation type="submission" date="2022-03" db="EMBL/GenBank/DDBJ databases">
        <authorList>
            <person name="Nunn A."/>
            <person name="Chopra R."/>
            <person name="Nunn A."/>
            <person name="Contreras Garrido A."/>
        </authorList>
    </citation>
    <scope>NUCLEOTIDE SEQUENCE [LARGE SCALE GENOMIC DNA]</scope>
</reference>
<proteinExistence type="predicted"/>
<feature type="domain" description="ABC transporter" evidence="3">
    <location>
        <begin position="49"/>
        <end position="285"/>
    </location>
</feature>
<dbReference type="InterPro" id="IPR003439">
    <property type="entry name" value="ABC_transporter-like_ATP-bd"/>
</dbReference>
<dbReference type="InterPro" id="IPR027417">
    <property type="entry name" value="P-loop_NTPase"/>
</dbReference>
<dbReference type="InterPro" id="IPR013283">
    <property type="entry name" value="RLI1"/>
</dbReference>
<evidence type="ECO:0000313" key="4">
    <source>
        <dbReference type="EMBL" id="CAH2072687.1"/>
    </source>
</evidence>
<protein>
    <recommendedName>
        <fullName evidence="3">ABC transporter domain-containing protein</fullName>
    </recommendedName>
</protein>
<dbReference type="Gene3D" id="3.40.50.300">
    <property type="entry name" value="P-loop containing nucleotide triphosphate hydrolases"/>
    <property type="match status" value="2"/>
</dbReference>
<sequence>MSSYKDAVSYFKDRLWCRMCRSCIEIMLVHHCIAGKPEIKSVQKLPEDLEKDTTHSYGPDSFKLHRELPAPVPGLVLGLLGPHGIGKTTALKALAGLLKPNLGRFNDPPDWPEILTHCHDQYLKTYFTKIVDKKLKVAFKPQHFQGLRGEMIKVEELLKSFNERDKMEEICDALELNKFRDLRLHTLSPGALHRVVIATVALQKADVYIFDEMSNFLDVSQRFKAAQLIRSLKSPDSFVIVVENDLSVLDYMSDYIYHLYGKPKACGVVAHKPCNVSSGIDGFLFGFNPKEDRRIRGESMRFEVARTVHYDHYHNKNYSFFRSYTYPNMTVSHSASHFKLELIGGEFFDAQILVVLGESGTGKSTFLQMLAGRLQPDKVEGVEPWSIDYVASYKPQEIELERECTVRELLEREDTRSYMHRDFVSDVMKPLQIEPLLDQKVGSLSPGERQMVAITLCLAEDAELFLIDEPCAYLDADARIRVAMAIRHHILREHRAAVIVEHDFLMASYLADHVIVVEATSSPCCYSSMPTSQRTEPFFEEAGYHIPTESENLQFHTKGQQIRVGPGHGPEACRQVLRRVG</sequence>
<evidence type="ECO:0000259" key="3">
    <source>
        <dbReference type="PROSITE" id="PS50893"/>
    </source>
</evidence>
<keyword evidence="5" id="KW-1185">Reference proteome</keyword>
<dbReference type="SMART" id="SM00382">
    <property type="entry name" value="AAA"/>
    <property type="match status" value="2"/>
</dbReference>
<dbReference type="EMBL" id="OU466862">
    <property type="protein sequence ID" value="CAH2072687.1"/>
    <property type="molecule type" value="Genomic_DNA"/>
</dbReference>
<dbReference type="PANTHER" id="PTHR19248">
    <property type="entry name" value="ATP-BINDING TRANSPORT PROTEIN-RELATED"/>
    <property type="match status" value="1"/>
</dbReference>
<keyword evidence="2" id="KW-0067">ATP-binding</keyword>
<name>A0AAU9SXD7_THLAR</name>
<feature type="non-terminal residue" evidence="4">
    <location>
        <position position="1"/>
    </location>
</feature>
<dbReference type="GO" id="GO:0016887">
    <property type="term" value="F:ATP hydrolysis activity"/>
    <property type="evidence" value="ECO:0007669"/>
    <property type="project" value="InterPro"/>
</dbReference>
<accession>A0AAU9SXD7</accession>
<dbReference type="Proteomes" id="UP000836841">
    <property type="component" value="Chromosome 6"/>
</dbReference>
<keyword evidence="1" id="KW-0547">Nucleotide-binding</keyword>
<evidence type="ECO:0000256" key="2">
    <source>
        <dbReference type="ARBA" id="ARBA00022840"/>
    </source>
</evidence>
<evidence type="ECO:0000256" key="1">
    <source>
        <dbReference type="ARBA" id="ARBA00022741"/>
    </source>
</evidence>
<dbReference type="GO" id="GO:0005524">
    <property type="term" value="F:ATP binding"/>
    <property type="evidence" value="ECO:0007669"/>
    <property type="project" value="UniProtKB-KW"/>
</dbReference>
<dbReference type="InterPro" id="IPR003593">
    <property type="entry name" value="AAA+_ATPase"/>
</dbReference>